<dbReference type="PATRIC" id="fig|1299334.3.peg.9369"/>
<name>X7YP10_MYCXE</name>
<protein>
    <submittedName>
        <fullName evidence="1">Uncharacterized protein</fullName>
    </submittedName>
</protein>
<accession>X7YP10</accession>
<dbReference type="Pfam" id="PF05108">
    <property type="entry name" value="T7SS_ESX1_EccB"/>
    <property type="match status" value="1"/>
</dbReference>
<reference evidence="1" key="1">
    <citation type="submission" date="2014-01" db="EMBL/GenBank/DDBJ databases">
        <authorList>
            <person name="Brown-Elliot B."/>
            <person name="Wallace R."/>
            <person name="Lenaerts A."/>
            <person name="Ordway D."/>
            <person name="DeGroote M.A."/>
            <person name="Parker T."/>
            <person name="Sizemore C."/>
            <person name="Tallon L.J."/>
            <person name="Sadzewicz L.K."/>
            <person name="Sengamalay N."/>
            <person name="Fraser C.M."/>
            <person name="Hine E."/>
            <person name="Shefchek K.A."/>
            <person name="Das S.P."/>
            <person name="Tettelin H."/>
        </authorList>
    </citation>
    <scope>NUCLEOTIDE SEQUENCE [LARGE SCALE GENOMIC DNA]</scope>
    <source>
        <strain evidence="1">4042</strain>
    </source>
</reference>
<evidence type="ECO:0000313" key="1">
    <source>
        <dbReference type="EMBL" id="EUA08819.1"/>
    </source>
</evidence>
<dbReference type="AlphaFoldDB" id="X7YP10"/>
<sequence>MDATGATRSALGLLAAPSPAPWAALRLLVPGPTLSRASALLRHDAGHGDVSPR</sequence>
<comment type="caution">
    <text evidence="1">The sequence shown here is derived from an EMBL/GenBank/DDBJ whole genome shotgun (WGS) entry which is preliminary data.</text>
</comment>
<gene>
    <name evidence="1" type="ORF">I553_9876</name>
</gene>
<organism evidence="1">
    <name type="scientific">Mycobacterium xenopi 4042</name>
    <dbReference type="NCBI Taxonomy" id="1299334"/>
    <lineage>
        <taxon>Bacteria</taxon>
        <taxon>Bacillati</taxon>
        <taxon>Actinomycetota</taxon>
        <taxon>Actinomycetes</taxon>
        <taxon>Mycobacteriales</taxon>
        <taxon>Mycobacteriaceae</taxon>
        <taxon>Mycobacterium</taxon>
    </lineage>
</organism>
<dbReference type="EMBL" id="JAOB01000090">
    <property type="protein sequence ID" value="EUA08819.1"/>
    <property type="molecule type" value="Genomic_DNA"/>
</dbReference>
<dbReference type="InterPro" id="IPR007795">
    <property type="entry name" value="T7SS_EccB"/>
</dbReference>
<proteinExistence type="predicted"/>